<feature type="transmembrane region" description="Helical" evidence="7">
    <location>
        <begin position="237"/>
        <end position="263"/>
    </location>
</feature>
<dbReference type="InterPro" id="IPR035906">
    <property type="entry name" value="MetI-like_sf"/>
</dbReference>
<evidence type="ECO:0000259" key="8">
    <source>
        <dbReference type="PROSITE" id="PS50928"/>
    </source>
</evidence>
<reference evidence="9" key="1">
    <citation type="journal article" date="2014" name="Int. J. Syst. Evol. Microbiol.">
        <title>Complete genome sequence of Corynebacterium casei LMG S-19264T (=DSM 44701T), isolated from a smear-ripened cheese.</title>
        <authorList>
            <consortium name="US DOE Joint Genome Institute (JGI-PGF)"/>
            <person name="Walter F."/>
            <person name="Albersmeier A."/>
            <person name="Kalinowski J."/>
            <person name="Ruckert C."/>
        </authorList>
    </citation>
    <scope>NUCLEOTIDE SEQUENCE</scope>
    <source>
        <strain evidence="9">CGMCC 1.15794</strain>
    </source>
</reference>
<evidence type="ECO:0000256" key="6">
    <source>
        <dbReference type="ARBA" id="ARBA00023136"/>
    </source>
</evidence>
<evidence type="ECO:0000256" key="5">
    <source>
        <dbReference type="ARBA" id="ARBA00022989"/>
    </source>
</evidence>
<reference evidence="9" key="2">
    <citation type="submission" date="2020-09" db="EMBL/GenBank/DDBJ databases">
        <authorList>
            <person name="Sun Q."/>
            <person name="Zhou Y."/>
        </authorList>
    </citation>
    <scope>NUCLEOTIDE SEQUENCE</scope>
    <source>
        <strain evidence="9">CGMCC 1.15794</strain>
    </source>
</reference>
<evidence type="ECO:0000256" key="2">
    <source>
        <dbReference type="ARBA" id="ARBA00022448"/>
    </source>
</evidence>
<keyword evidence="4 7" id="KW-0812">Transmembrane</keyword>
<name>A0A917IFF0_9MICO</name>
<dbReference type="PANTHER" id="PTHR43163:SF6">
    <property type="entry name" value="DIPEPTIDE TRANSPORT SYSTEM PERMEASE PROTEIN DPPB-RELATED"/>
    <property type="match status" value="1"/>
</dbReference>
<feature type="transmembrane region" description="Helical" evidence="7">
    <location>
        <begin position="283"/>
        <end position="309"/>
    </location>
</feature>
<comment type="subcellular location">
    <subcellularLocation>
        <location evidence="1 7">Cell membrane</location>
        <topology evidence="1 7">Multi-pass membrane protein</topology>
    </subcellularLocation>
</comment>
<keyword evidence="6 7" id="KW-0472">Membrane</keyword>
<feature type="transmembrane region" description="Helical" evidence="7">
    <location>
        <begin position="102"/>
        <end position="122"/>
    </location>
</feature>
<keyword evidence="10" id="KW-1185">Reference proteome</keyword>
<evidence type="ECO:0000256" key="4">
    <source>
        <dbReference type="ARBA" id="ARBA00022692"/>
    </source>
</evidence>
<comment type="caution">
    <text evidence="9">The sequence shown here is derived from an EMBL/GenBank/DDBJ whole genome shotgun (WGS) entry which is preliminary data.</text>
</comment>
<dbReference type="Proteomes" id="UP000657592">
    <property type="component" value="Unassembled WGS sequence"/>
</dbReference>
<feature type="domain" description="ABC transmembrane type-1" evidence="8">
    <location>
        <begin position="98"/>
        <end position="306"/>
    </location>
</feature>
<evidence type="ECO:0000256" key="1">
    <source>
        <dbReference type="ARBA" id="ARBA00004651"/>
    </source>
</evidence>
<dbReference type="Gene3D" id="1.10.3720.10">
    <property type="entry name" value="MetI-like"/>
    <property type="match status" value="1"/>
</dbReference>
<dbReference type="InterPro" id="IPR045621">
    <property type="entry name" value="BPD_transp_1_N"/>
</dbReference>
<protein>
    <submittedName>
        <fullName evidence="9">Transporter</fullName>
    </submittedName>
</protein>
<gene>
    <name evidence="9" type="ORF">GCM10010921_13260</name>
</gene>
<dbReference type="EMBL" id="BMJY01000004">
    <property type="protein sequence ID" value="GGH40969.1"/>
    <property type="molecule type" value="Genomic_DNA"/>
</dbReference>
<dbReference type="Pfam" id="PF00528">
    <property type="entry name" value="BPD_transp_1"/>
    <property type="match status" value="1"/>
</dbReference>
<feature type="transmembrane region" description="Helical" evidence="7">
    <location>
        <begin position="7"/>
        <end position="29"/>
    </location>
</feature>
<keyword evidence="5 7" id="KW-1133">Transmembrane helix</keyword>
<dbReference type="PROSITE" id="PS50928">
    <property type="entry name" value="ABC_TM1"/>
    <property type="match status" value="1"/>
</dbReference>
<evidence type="ECO:0000256" key="7">
    <source>
        <dbReference type="RuleBase" id="RU363032"/>
    </source>
</evidence>
<dbReference type="RefSeq" id="WP_188755491.1">
    <property type="nucleotide sequence ID" value="NZ_BMJY01000004.1"/>
</dbReference>
<dbReference type="PANTHER" id="PTHR43163">
    <property type="entry name" value="DIPEPTIDE TRANSPORT SYSTEM PERMEASE PROTEIN DPPB-RELATED"/>
    <property type="match status" value="1"/>
</dbReference>
<dbReference type="AlphaFoldDB" id="A0A917IFF0"/>
<evidence type="ECO:0000256" key="3">
    <source>
        <dbReference type="ARBA" id="ARBA00022475"/>
    </source>
</evidence>
<accession>A0A917IFF0</accession>
<dbReference type="GO" id="GO:0005886">
    <property type="term" value="C:plasma membrane"/>
    <property type="evidence" value="ECO:0007669"/>
    <property type="project" value="UniProtKB-SubCell"/>
</dbReference>
<evidence type="ECO:0000313" key="9">
    <source>
        <dbReference type="EMBL" id="GGH40969.1"/>
    </source>
</evidence>
<dbReference type="CDD" id="cd06261">
    <property type="entry name" value="TM_PBP2"/>
    <property type="match status" value="1"/>
</dbReference>
<keyword evidence="2 7" id="KW-0813">Transport</keyword>
<feature type="transmembrane region" description="Helical" evidence="7">
    <location>
        <begin position="178"/>
        <end position="197"/>
    </location>
</feature>
<proteinExistence type="inferred from homology"/>
<comment type="similarity">
    <text evidence="7">Belongs to the binding-protein-dependent transport system permease family.</text>
</comment>
<feature type="transmembrane region" description="Helical" evidence="7">
    <location>
        <begin position="134"/>
        <end position="158"/>
    </location>
</feature>
<dbReference type="Pfam" id="PF19300">
    <property type="entry name" value="BPD_transp_1_N"/>
    <property type="match status" value="1"/>
</dbReference>
<dbReference type="GO" id="GO:0055085">
    <property type="term" value="P:transmembrane transport"/>
    <property type="evidence" value="ECO:0007669"/>
    <property type="project" value="InterPro"/>
</dbReference>
<sequence length="325" mass="35182">MKALVHYGKLLGSSILLLYIVITVLFLLLELAPGDPVQSLVGENPVTDAYRAELTATFGLDRPLWERYLIYVGNVFTGNLGVSFGTGTPVLELIMGRIGNTLILAFPSFVISTIGGVLVGAIAARTRNRWLDGFLSGGSVALFSIPNFWLGMMLITVFSVSLGWLPSQGMSSYGAQGVAIQYLVLPVFTMATSELAYKARIMRSSMIESLGQDFIDTARSKGVSSRRVLWRHAMPNALLPMVTVTGYSLGFVVAGSVLVERVFGWPGMGLLLFDAIQRQNNVVVLGIVIVITVAILIINILTDVIYGIVDPRLRARLAQPLRSAS</sequence>
<dbReference type="SUPFAM" id="SSF161098">
    <property type="entry name" value="MetI-like"/>
    <property type="match status" value="1"/>
</dbReference>
<keyword evidence="3" id="KW-1003">Cell membrane</keyword>
<dbReference type="InterPro" id="IPR000515">
    <property type="entry name" value="MetI-like"/>
</dbReference>
<evidence type="ECO:0000313" key="10">
    <source>
        <dbReference type="Proteomes" id="UP000657592"/>
    </source>
</evidence>
<organism evidence="9 10">
    <name type="scientific">Microbacterium album</name>
    <dbReference type="NCBI Taxonomy" id="2053191"/>
    <lineage>
        <taxon>Bacteria</taxon>
        <taxon>Bacillati</taxon>
        <taxon>Actinomycetota</taxon>
        <taxon>Actinomycetes</taxon>
        <taxon>Micrococcales</taxon>
        <taxon>Microbacteriaceae</taxon>
        <taxon>Microbacterium</taxon>
    </lineage>
</organism>